<gene>
    <name evidence="1" type="ORF">ACFFUQ_01560</name>
</gene>
<accession>A0ABV5FGW0</accession>
<dbReference type="RefSeq" id="WP_290265012.1">
    <property type="nucleotide sequence ID" value="NZ_JAUFQQ010000003.1"/>
</dbReference>
<proteinExistence type="predicted"/>
<keyword evidence="2" id="KW-1185">Reference proteome</keyword>
<organism evidence="1 2">
    <name type="scientific">Flavobacterium branchiarum</name>
    <dbReference type="NCBI Taxonomy" id="1114870"/>
    <lineage>
        <taxon>Bacteria</taxon>
        <taxon>Pseudomonadati</taxon>
        <taxon>Bacteroidota</taxon>
        <taxon>Flavobacteriia</taxon>
        <taxon>Flavobacteriales</taxon>
        <taxon>Flavobacteriaceae</taxon>
        <taxon>Flavobacterium</taxon>
    </lineage>
</organism>
<reference evidence="1 2" key="1">
    <citation type="submission" date="2024-09" db="EMBL/GenBank/DDBJ databases">
        <authorList>
            <person name="Sun Q."/>
            <person name="Mori K."/>
        </authorList>
    </citation>
    <scope>NUCLEOTIDE SEQUENCE [LARGE SCALE GENOMIC DNA]</scope>
    <source>
        <strain evidence="1 2">CECT 7908</strain>
    </source>
</reference>
<name>A0ABV5FGW0_9FLAO</name>
<dbReference type="EMBL" id="JBHMEX010000007">
    <property type="protein sequence ID" value="MFB9062687.1"/>
    <property type="molecule type" value="Genomic_DNA"/>
</dbReference>
<dbReference type="Proteomes" id="UP001589589">
    <property type="component" value="Unassembled WGS sequence"/>
</dbReference>
<dbReference type="Gene3D" id="3.30.1810.10">
    <property type="entry name" value="YdfO-like"/>
    <property type="match status" value="1"/>
</dbReference>
<sequence length="130" mass="14872">MFTIEQIKEAHSKVKTGADFPNYIQDLIILGVKGYDTNVKDGTVEYYGVNNFRVATTDKYDEIKVASTVNKELFLEYLLQHQDGQTDYMTFCNQAGQCGIAKWRVDIVEMTCTYYDKSGNEIVIEKISDQ</sequence>
<protein>
    <submittedName>
        <fullName evidence="1">DUF1398 domain-containing protein</fullName>
    </submittedName>
</protein>
<dbReference type="SUPFAM" id="SSF160419">
    <property type="entry name" value="YdfO-like"/>
    <property type="match status" value="1"/>
</dbReference>
<dbReference type="InterPro" id="IPR036696">
    <property type="entry name" value="YdfO-like_sf"/>
</dbReference>
<evidence type="ECO:0000313" key="2">
    <source>
        <dbReference type="Proteomes" id="UP001589589"/>
    </source>
</evidence>
<dbReference type="InterPro" id="IPR009833">
    <property type="entry name" value="DUF1398"/>
</dbReference>
<dbReference type="Pfam" id="PF07166">
    <property type="entry name" value="DUF1398"/>
    <property type="match status" value="1"/>
</dbReference>
<evidence type="ECO:0000313" key="1">
    <source>
        <dbReference type="EMBL" id="MFB9062687.1"/>
    </source>
</evidence>
<comment type="caution">
    <text evidence="1">The sequence shown here is derived from an EMBL/GenBank/DDBJ whole genome shotgun (WGS) entry which is preliminary data.</text>
</comment>